<dbReference type="EMBL" id="JBGFUD010002684">
    <property type="protein sequence ID" value="MFH4977876.1"/>
    <property type="molecule type" value="Genomic_DNA"/>
</dbReference>
<sequence length="73" mass="8549">MNNATNWQLNDSNVTEERTYSNRLRIQFTQTLINVVITLARFSSKLQCPSLMDVNPRDCTVVRPYQTGMLHRF</sequence>
<evidence type="ECO:0000313" key="1">
    <source>
        <dbReference type="EMBL" id="MFH4977876.1"/>
    </source>
</evidence>
<proteinExistence type="predicted"/>
<name>A0ABD6EKC8_9BILA</name>
<protein>
    <submittedName>
        <fullName evidence="1">Uncharacterized protein</fullName>
    </submittedName>
</protein>
<gene>
    <name evidence="1" type="ORF">AB6A40_004585</name>
</gene>
<organism evidence="1 2">
    <name type="scientific">Gnathostoma spinigerum</name>
    <dbReference type="NCBI Taxonomy" id="75299"/>
    <lineage>
        <taxon>Eukaryota</taxon>
        <taxon>Metazoa</taxon>
        <taxon>Ecdysozoa</taxon>
        <taxon>Nematoda</taxon>
        <taxon>Chromadorea</taxon>
        <taxon>Rhabditida</taxon>
        <taxon>Spirurina</taxon>
        <taxon>Gnathostomatomorpha</taxon>
        <taxon>Gnathostomatoidea</taxon>
        <taxon>Gnathostomatidae</taxon>
        <taxon>Gnathostoma</taxon>
    </lineage>
</organism>
<keyword evidence="2" id="KW-1185">Reference proteome</keyword>
<dbReference type="Proteomes" id="UP001608902">
    <property type="component" value="Unassembled WGS sequence"/>
</dbReference>
<evidence type="ECO:0000313" key="2">
    <source>
        <dbReference type="Proteomes" id="UP001608902"/>
    </source>
</evidence>
<comment type="caution">
    <text evidence="1">The sequence shown here is derived from an EMBL/GenBank/DDBJ whole genome shotgun (WGS) entry which is preliminary data.</text>
</comment>
<accession>A0ABD6EKC8</accession>
<dbReference type="AlphaFoldDB" id="A0ABD6EKC8"/>
<reference evidence="1 2" key="1">
    <citation type="submission" date="2024-08" db="EMBL/GenBank/DDBJ databases">
        <title>Gnathostoma spinigerum genome.</title>
        <authorList>
            <person name="Gonzalez-Bertolin B."/>
            <person name="Monzon S."/>
            <person name="Zaballos A."/>
            <person name="Jimenez P."/>
            <person name="Dekumyoy P."/>
            <person name="Varona S."/>
            <person name="Cuesta I."/>
            <person name="Sumanam S."/>
            <person name="Adisakwattana P."/>
            <person name="Gasser R.B."/>
            <person name="Hernandez-Gonzalez A."/>
            <person name="Young N.D."/>
            <person name="Perteguer M.J."/>
        </authorList>
    </citation>
    <scope>NUCLEOTIDE SEQUENCE [LARGE SCALE GENOMIC DNA]</scope>
    <source>
        <strain evidence="1">AL3</strain>
        <tissue evidence="1">Liver</tissue>
    </source>
</reference>